<name>A0A0D2IPS5_9EURO</name>
<protein>
    <submittedName>
        <fullName evidence="2">Uncharacterized protein</fullName>
    </submittedName>
</protein>
<dbReference type="RefSeq" id="XP_016633034.1">
    <property type="nucleotide sequence ID" value="XM_016775875.1"/>
</dbReference>
<sequence length="100" mass="10464">MARCVKDSYTAERNQVSAALGVQTTVQSMVPDQQLSQGRTGTDLQEAIEAESAAVQRPGGTGRAVARRSKAESDPIPRTVLAPAADVVRNLKVCVAVEAG</sequence>
<dbReference type="Proteomes" id="UP000053411">
    <property type="component" value="Unassembled WGS sequence"/>
</dbReference>
<dbReference type="GeneID" id="27711118"/>
<dbReference type="AlphaFoldDB" id="A0A0D2IPS5"/>
<dbReference type="VEuPathDB" id="FungiDB:Z520_05372"/>
<proteinExistence type="predicted"/>
<gene>
    <name evidence="2" type="ORF">Z520_05372</name>
</gene>
<keyword evidence="3" id="KW-1185">Reference proteome</keyword>
<evidence type="ECO:0000313" key="2">
    <source>
        <dbReference type="EMBL" id="KIX98911.1"/>
    </source>
</evidence>
<evidence type="ECO:0000256" key="1">
    <source>
        <dbReference type="SAM" id="MobiDB-lite"/>
    </source>
</evidence>
<organism evidence="2 3">
    <name type="scientific">Fonsecaea multimorphosa CBS 102226</name>
    <dbReference type="NCBI Taxonomy" id="1442371"/>
    <lineage>
        <taxon>Eukaryota</taxon>
        <taxon>Fungi</taxon>
        <taxon>Dikarya</taxon>
        <taxon>Ascomycota</taxon>
        <taxon>Pezizomycotina</taxon>
        <taxon>Eurotiomycetes</taxon>
        <taxon>Chaetothyriomycetidae</taxon>
        <taxon>Chaetothyriales</taxon>
        <taxon>Herpotrichiellaceae</taxon>
        <taxon>Fonsecaea</taxon>
    </lineage>
</organism>
<reference evidence="2 3" key="1">
    <citation type="submission" date="2015-01" db="EMBL/GenBank/DDBJ databases">
        <title>The Genome Sequence of Fonsecaea multimorphosa CBS 102226.</title>
        <authorList>
            <consortium name="The Broad Institute Genomics Platform"/>
            <person name="Cuomo C."/>
            <person name="de Hoog S."/>
            <person name="Gorbushina A."/>
            <person name="Stielow B."/>
            <person name="Teixiera M."/>
            <person name="Abouelleil A."/>
            <person name="Chapman S.B."/>
            <person name="Priest M."/>
            <person name="Young S.K."/>
            <person name="Wortman J."/>
            <person name="Nusbaum C."/>
            <person name="Birren B."/>
        </authorList>
    </citation>
    <scope>NUCLEOTIDE SEQUENCE [LARGE SCALE GENOMIC DNA]</scope>
    <source>
        <strain evidence="2 3">CBS 102226</strain>
    </source>
</reference>
<evidence type="ECO:0000313" key="3">
    <source>
        <dbReference type="Proteomes" id="UP000053411"/>
    </source>
</evidence>
<feature type="region of interest" description="Disordered" evidence="1">
    <location>
        <begin position="53"/>
        <end position="74"/>
    </location>
</feature>
<accession>A0A0D2IPS5</accession>
<dbReference type="EMBL" id="KN848070">
    <property type="protein sequence ID" value="KIX98911.1"/>
    <property type="molecule type" value="Genomic_DNA"/>
</dbReference>